<dbReference type="EMBL" id="JBHUOZ010000001">
    <property type="protein sequence ID" value="MFD2918404.1"/>
    <property type="molecule type" value="Genomic_DNA"/>
</dbReference>
<accession>A0ABW5ZZF2</accession>
<dbReference type="Gene3D" id="3.30.300.20">
    <property type="match status" value="1"/>
</dbReference>
<dbReference type="Proteomes" id="UP001597511">
    <property type="component" value="Unassembled WGS sequence"/>
</dbReference>
<dbReference type="InterPro" id="IPR015946">
    <property type="entry name" value="KH_dom-like_a/b"/>
</dbReference>
<keyword evidence="1" id="KW-0560">Oxidoreductase</keyword>
<reference evidence="2" key="1">
    <citation type="journal article" date="2019" name="Int. J. Syst. Evol. Microbiol.">
        <title>The Global Catalogue of Microorganisms (GCM) 10K type strain sequencing project: providing services to taxonomists for standard genome sequencing and annotation.</title>
        <authorList>
            <consortium name="The Broad Institute Genomics Platform"/>
            <consortium name="The Broad Institute Genome Sequencing Center for Infectious Disease"/>
            <person name="Wu L."/>
            <person name="Ma J."/>
        </authorList>
    </citation>
    <scope>NUCLEOTIDE SEQUENCE [LARGE SCALE GENOMIC DNA]</scope>
    <source>
        <strain evidence="2">KCTC 23299</strain>
    </source>
</reference>
<dbReference type="PANTHER" id="PTHR34352">
    <property type="entry name" value="PROTEIN YHFA"/>
    <property type="match status" value="1"/>
</dbReference>
<proteinExistence type="predicted"/>
<dbReference type="InterPro" id="IPR003718">
    <property type="entry name" value="OsmC/Ohr_fam"/>
</dbReference>
<keyword evidence="2" id="KW-1185">Reference proteome</keyword>
<gene>
    <name evidence="1" type="ORF">ACFS6H_01705</name>
</gene>
<dbReference type="Pfam" id="PF02566">
    <property type="entry name" value="OsmC"/>
    <property type="match status" value="1"/>
</dbReference>
<dbReference type="InterPro" id="IPR036102">
    <property type="entry name" value="OsmC/Ohrsf"/>
</dbReference>
<comment type="caution">
    <text evidence="1">The sequence shown here is derived from an EMBL/GenBank/DDBJ whole genome shotgun (WGS) entry which is preliminary data.</text>
</comment>
<dbReference type="SUPFAM" id="SSF82784">
    <property type="entry name" value="OsmC-like"/>
    <property type="match status" value="1"/>
</dbReference>
<organism evidence="1 2">
    <name type="scientific">Terrimonas rubra</name>
    <dbReference type="NCBI Taxonomy" id="1035890"/>
    <lineage>
        <taxon>Bacteria</taxon>
        <taxon>Pseudomonadati</taxon>
        <taxon>Bacteroidota</taxon>
        <taxon>Chitinophagia</taxon>
        <taxon>Chitinophagales</taxon>
        <taxon>Chitinophagaceae</taxon>
        <taxon>Terrimonas</taxon>
    </lineage>
</organism>
<dbReference type="GO" id="GO:0004601">
    <property type="term" value="F:peroxidase activity"/>
    <property type="evidence" value="ECO:0007669"/>
    <property type="project" value="UniProtKB-KW"/>
</dbReference>
<evidence type="ECO:0000313" key="2">
    <source>
        <dbReference type="Proteomes" id="UP001597511"/>
    </source>
</evidence>
<sequence>MTTETVWINNHVFDSTFEGNTFRIDGDKKEGPGPKSLLLSGLAGCSGIDVVDILEKMRVPFSGLSIKVNTEQTEEHPKVFKDIEVEYRLHTAAENEDKVRKAIELSLNKYCGVAAMLQKNSTIRYTLVLLP</sequence>
<evidence type="ECO:0000313" key="1">
    <source>
        <dbReference type="EMBL" id="MFD2918404.1"/>
    </source>
</evidence>
<keyword evidence="1" id="KW-0575">Peroxidase</keyword>
<dbReference type="EC" id="1.11.1.-" evidence="1"/>
<dbReference type="PANTHER" id="PTHR34352:SF1">
    <property type="entry name" value="PROTEIN YHFA"/>
    <property type="match status" value="1"/>
</dbReference>
<name>A0ABW5ZZF2_9BACT</name>
<protein>
    <submittedName>
        <fullName evidence="1">OsmC family protein</fullName>
        <ecNumber evidence="1">1.11.1.-</ecNumber>
    </submittedName>
</protein>
<dbReference type="RefSeq" id="WP_386094467.1">
    <property type="nucleotide sequence ID" value="NZ_JBHUOZ010000001.1"/>
</dbReference>